<dbReference type="GO" id="GO:0005524">
    <property type="term" value="F:ATP binding"/>
    <property type="evidence" value="ECO:0007669"/>
    <property type="project" value="UniProtKB-KW"/>
</dbReference>
<keyword evidence="3" id="KW-0547">Nucleotide-binding</keyword>
<dbReference type="RefSeq" id="WP_035389399.1">
    <property type="nucleotide sequence ID" value="NZ_JQKF01000012.1"/>
</dbReference>
<dbReference type="InterPro" id="IPR052156">
    <property type="entry name" value="BCAA_Transport_ATP-bd_LivF"/>
</dbReference>
<gene>
    <name evidence="7" type="primary">livF2</name>
    <name evidence="7" type="ORF">FEAC_17210</name>
</gene>
<dbReference type="PANTHER" id="PTHR43820">
    <property type="entry name" value="HIGH-AFFINITY BRANCHED-CHAIN AMINO ACID TRANSPORT ATP-BINDING PROTEIN LIVF"/>
    <property type="match status" value="1"/>
</dbReference>
<evidence type="ECO:0000256" key="3">
    <source>
        <dbReference type="ARBA" id="ARBA00022741"/>
    </source>
</evidence>
<protein>
    <submittedName>
        <fullName evidence="7">High-affinity branched-chain amino acid transport ATP-binding protein LivF</fullName>
    </submittedName>
</protein>
<dbReference type="InterPro" id="IPR003439">
    <property type="entry name" value="ABC_transporter-like_ATP-bd"/>
</dbReference>
<evidence type="ECO:0000256" key="4">
    <source>
        <dbReference type="ARBA" id="ARBA00022840"/>
    </source>
</evidence>
<proteinExistence type="inferred from homology"/>
<dbReference type="InterPro" id="IPR017871">
    <property type="entry name" value="ABC_transporter-like_CS"/>
</dbReference>
<evidence type="ECO:0000259" key="6">
    <source>
        <dbReference type="PROSITE" id="PS50893"/>
    </source>
</evidence>
<keyword evidence="5" id="KW-0029">Amino-acid transport</keyword>
<keyword evidence="8" id="KW-1185">Reference proteome</keyword>
<reference evidence="7 8" key="1">
    <citation type="submission" date="2015-01" db="EMBL/GenBank/DDBJ databases">
        <title>Draft genome of the acidophilic iron oxidizer Ferrimicrobium acidiphilum strain T23.</title>
        <authorList>
            <person name="Poehlein A."/>
            <person name="Eisen S."/>
            <person name="Schloemann M."/>
            <person name="Johnson B.D."/>
            <person name="Daniel R."/>
            <person name="Muehling M."/>
        </authorList>
    </citation>
    <scope>NUCLEOTIDE SEQUENCE [LARGE SCALE GENOMIC DNA]</scope>
    <source>
        <strain evidence="7 8">T23</strain>
    </source>
</reference>
<dbReference type="AlphaFoldDB" id="A0A0D8FU60"/>
<dbReference type="STRING" id="1121877.FEAC_17210"/>
<dbReference type="InterPro" id="IPR027417">
    <property type="entry name" value="P-loop_NTPase"/>
</dbReference>
<evidence type="ECO:0000256" key="1">
    <source>
        <dbReference type="ARBA" id="ARBA00005417"/>
    </source>
</evidence>
<keyword evidence="2" id="KW-0813">Transport</keyword>
<dbReference type="GO" id="GO:0015807">
    <property type="term" value="P:L-amino acid transport"/>
    <property type="evidence" value="ECO:0007669"/>
    <property type="project" value="TreeGrafter"/>
</dbReference>
<evidence type="ECO:0000313" key="8">
    <source>
        <dbReference type="Proteomes" id="UP000032336"/>
    </source>
</evidence>
<evidence type="ECO:0000256" key="5">
    <source>
        <dbReference type="ARBA" id="ARBA00022970"/>
    </source>
</evidence>
<accession>A0A0D8FU60</accession>
<organism evidence="7 8">
    <name type="scientific">Ferrimicrobium acidiphilum DSM 19497</name>
    <dbReference type="NCBI Taxonomy" id="1121877"/>
    <lineage>
        <taxon>Bacteria</taxon>
        <taxon>Bacillati</taxon>
        <taxon>Actinomycetota</taxon>
        <taxon>Acidimicrobiia</taxon>
        <taxon>Acidimicrobiales</taxon>
        <taxon>Acidimicrobiaceae</taxon>
        <taxon>Ferrimicrobium</taxon>
    </lineage>
</organism>
<comment type="caution">
    <text evidence="7">The sequence shown here is derived from an EMBL/GenBank/DDBJ whole genome shotgun (WGS) entry which is preliminary data.</text>
</comment>
<dbReference type="PROSITE" id="PS50893">
    <property type="entry name" value="ABC_TRANSPORTER_2"/>
    <property type="match status" value="1"/>
</dbReference>
<dbReference type="OrthoDB" id="9804819at2"/>
<dbReference type="CDD" id="cd03224">
    <property type="entry name" value="ABC_TM1139_LivF_branched"/>
    <property type="match status" value="1"/>
</dbReference>
<sequence>MVARVKPFLDVAGVSSGYNKTPIVQRVSIQVGLGEIVLIMGPNGAGKSTLIKAITGELPALEGSIKIDDVDVTHMGEEDRVGHGVGYVPQVRDVFPPLTVQENIEMGGYAYKGADLREREEEVYSLFPQLLPSRRRAASTLSGGERKMLGIARALMARPRLLILDEPTANLAPLIAEKVLQSIVTGAAGSGKAVLLIEQRVSLGLEVASWGYILTDGQLRLEGSAEELKAIPDLGQLFLGRGSLGPVSSEAL</sequence>
<dbReference type="Proteomes" id="UP000032336">
    <property type="component" value="Unassembled WGS sequence"/>
</dbReference>
<dbReference type="SUPFAM" id="SSF52540">
    <property type="entry name" value="P-loop containing nucleoside triphosphate hydrolases"/>
    <property type="match status" value="1"/>
</dbReference>
<dbReference type="SMART" id="SM00382">
    <property type="entry name" value="AAA"/>
    <property type="match status" value="1"/>
</dbReference>
<evidence type="ECO:0000313" key="7">
    <source>
        <dbReference type="EMBL" id="KJE76494.1"/>
    </source>
</evidence>
<dbReference type="GeneID" id="78372880"/>
<dbReference type="EMBL" id="JXUW01000015">
    <property type="protein sequence ID" value="KJE76494.1"/>
    <property type="molecule type" value="Genomic_DNA"/>
</dbReference>
<dbReference type="PROSITE" id="PS00211">
    <property type="entry name" value="ABC_TRANSPORTER_1"/>
    <property type="match status" value="1"/>
</dbReference>
<keyword evidence="4 7" id="KW-0067">ATP-binding</keyword>
<feature type="domain" description="ABC transporter" evidence="6">
    <location>
        <begin position="9"/>
        <end position="241"/>
    </location>
</feature>
<dbReference type="Pfam" id="PF00005">
    <property type="entry name" value="ABC_tran"/>
    <property type="match status" value="1"/>
</dbReference>
<dbReference type="GO" id="GO:0016887">
    <property type="term" value="F:ATP hydrolysis activity"/>
    <property type="evidence" value="ECO:0007669"/>
    <property type="project" value="InterPro"/>
</dbReference>
<comment type="similarity">
    <text evidence="1">Belongs to the ABC transporter superfamily.</text>
</comment>
<dbReference type="PANTHER" id="PTHR43820:SF4">
    <property type="entry name" value="HIGH-AFFINITY BRANCHED-CHAIN AMINO ACID TRANSPORT ATP-BINDING PROTEIN LIVF"/>
    <property type="match status" value="1"/>
</dbReference>
<dbReference type="Gene3D" id="3.40.50.300">
    <property type="entry name" value="P-loop containing nucleotide triphosphate hydrolases"/>
    <property type="match status" value="1"/>
</dbReference>
<evidence type="ECO:0000256" key="2">
    <source>
        <dbReference type="ARBA" id="ARBA00022448"/>
    </source>
</evidence>
<dbReference type="eggNOG" id="COG0410">
    <property type="taxonomic scope" value="Bacteria"/>
</dbReference>
<name>A0A0D8FU60_9ACTN</name>
<dbReference type="InterPro" id="IPR003593">
    <property type="entry name" value="AAA+_ATPase"/>
</dbReference>
<dbReference type="GO" id="GO:0015658">
    <property type="term" value="F:branched-chain amino acid transmembrane transporter activity"/>
    <property type="evidence" value="ECO:0007669"/>
    <property type="project" value="TreeGrafter"/>
</dbReference>